<protein>
    <recommendedName>
        <fullName evidence="1">AB hydrolase-1 domain-containing protein</fullName>
    </recommendedName>
</protein>
<proteinExistence type="predicted"/>
<dbReference type="InterPro" id="IPR029058">
    <property type="entry name" value="AB_hydrolase_fold"/>
</dbReference>
<dbReference type="GO" id="GO:0016020">
    <property type="term" value="C:membrane"/>
    <property type="evidence" value="ECO:0007669"/>
    <property type="project" value="TreeGrafter"/>
</dbReference>
<keyword evidence="3" id="KW-1185">Reference proteome</keyword>
<dbReference type="AlphaFoldDB" id="A0A231UXW1"/>
<dbReference type="InterPro" id="IPR000073">
    <property type="entry name" value="AB_hydrolase_1"/>
</dbReference>
<dbReference type="Pfam" id="PF12697">
    <property type="entry name" value="Abhydrolase_6"/>
    <property type="match status" value="1"/>
</dbReference>
<dbReference type="GO" id="GO:0046464">
    <property type="term" value="P:acylglycerol catabolic process"/>
    <property type="evidence" value="ECO:0007669"/>
    <property type="project" value="TreeGrafter"/>
</dbReference>
<evidence type="ECO:0000259" key="1">
    <source>
        <dbReference type="Pfam" id="PF12697"/>
    </source>
</evidence>
<reference evidence="3" key="1">
    <citation type="journal article" date="2017" name="Int. J. Syst. Evol. Microbiol.">
        <title>Notoacmeibacter marinus gen. nov., sp. nov., isolated from the gut of a limpet and proposal of Notoacmeibacteraceae fam. nov. in the order Rhizobiales of the class Alphaproteobacteria.</title>
        <authorList>
            <person name="Huang Z."/>
            <person name="Guo F."/>
            <person name="Lai Q."/>
        </authorList>
    </citation>
    <scope>NUCLEOTIDE SEQUENCE [LARGE SCALE GENOMIC DNA]</scope>
    <source>
        <strain evidence="3">XMTR2A4</strain>
    </source>
</reference>
<dbReference type="GO" id="GO:0047372">
    <property type="term" value="F:monoacylglycerol lipase activity"/>
    <property type="evidence" value="ECO:0007669"/>
    <property type="project" value="TreeGrafter"/>
</dbReference>
<feature type="domain" description="AB hydrolase-1" evidence="1">
    <location>
        <begin position="66"/>
        <end position="289"/>
    </location>
</feature>
<dbReference type="Gene3D" id="3.40.50.1820">
    <property type="entry name" value="alpha/beta hydrolase"/>
    <property type="match status" value="1"/>
</dbReference>
<dbReference type="PANTHER" id="PTHR43798">
    <property type="entry name" value="MONOACYLGLYCEROL LIPASE"/>
    <property type="match status" value="1"/>
</dbReference>
<dbReference type="InterPro" id="IPR050266">
    <property type="entry name" value="AB_hydrolase_sf"/>
</dbReference>
<evidence type="ECO:0000313" key="3">
    <source>
        <dbReference type="Proteomes" id="UP000215405"/>
    </source>
</evidence>
<dbReference type="Proteomes" id="UP000215405">
    <property type="component" value="Unassembled WGS sequence"/>
</dbReference>
<evidence type="ECO:0000313" key="2">
    <source>
        <dbReference type="EMBL" id="OXT00789.1"/>
    </source>
</evidence>
<name>A0A231UXW1_9HYPH</name>
<dbReference type="SUPFAM" id="SSF53474">
    <property type="entry name" value="alpha/beta-Hydrolases"/>
    <property type="match status" value="1"/>
</dbReference>
<sequence>MVTKRASGNVVIAVVPIWRVIMYRLCPQMRYWRTLRRISSLPKVAEKDSPMLSCSFHDKSDAAPMILYLHGLGVAGWSWDPVIGALREYGAVVPDLPGHGGSCDTQWRSLDDTAARVAELVDSLPEDRPLHLAGHSLGAYVGLILLTLRQERFASAVLSGFHVTPPPRPNLLKLAYVVNGFVIRVPPLLRRFAAVFGDEAVQKRFVEGAGAISSRTIRRAGIQVVEFKPPARLEALSLPLMAIAGEAEPEAIRFAPDRLSRQLPNVYPRILHGRDHMWPIKEPQTFADALRAHVSGQSETWAPVA</sequence>
<gene>
    <name evidence="2" type="ORF">B7H23_11980</name>
</gene>
<accession>A0A231UXW1</accession>
<dbReference type="EMBL" id="NBYO01000002">
    <property type="protein sequence ID" value="OXT00789.1"/>
    <property type="molecule type" value="Genomic_DNA"/>
</dbReference>
<comment type="caution">
    <text evidence="2">The sequence shown here is derived from an EMBL/GenBank/DDBJ whole genome shotgun (WGS) entry which is preliminary data.</text>
</comment>
<organism evidence="2 3">
    <name type="scientific">Notoacmeibacter marinus</name>
    <dbReference type="NCBI Taxonomy" id="1876515"/>
    <lineage>
        <taxon>Bacteria</taxon>
        <taxon>Pseudomonadati</taxon>
        <taxon>Pseudomonadota</taxon>
        <taxon>Alphaproteobacteria</taxon>
        <taxon>Hyphomicrobiales</taxon>
        <taxon>Notoacmeibacteraceae</taxon>
        <taxon>Notoacmeibacter</taxon>
    </lineage>
</organism>
<dbReference type="PANTHER" id="PTHR43798:SF5">
    <property type="entry name" value="MONOACYLGLYCEROL LIPASE ABHD6"/>
    <property type="match status" value="1"/>
</dbReference>